<evidence type="ECO:0000313" key="7">
    <source>
        <dbReference type="EMBL" id="VDN02237.1"/>
    </source>
</evidence>
<dbReference type="SUPFAM" id="SSF57903">
    <property type="entry name" value="FYVE/PHD zinc finger"/>
    <property type="match status" value="1"/>
</dbReference>
<dbReference type="GO" id="GO:0031901">
    <property type="term" value="C:early endosome membrane"/>
    <property type="evidence" value="ECO:0007669"/>
    <property type="project" value="TreeGrafter"/>
</dbReference>
<dbReference type="Proteomes" id="UP000276776">
    <property type="component" value="Unassembled WGS sequence"/>
</dbReference>
<dbReference type="Pfam" id="PF11979">
    <property type="entry name" value="SARA_C"/>
    <property type="match status" value="1"/>
</dbReference>
<protein>
    <submittedName>
        <fullName evidence="9">FYVE-type domain-containing protein</fullName>
    </submittedName>
</protein>
<dbReference type="GO" id="GO:0008270">
    <property type="term" value="F:zinc ion binding"/>
    <property type="evidence" value="ECO:0007669"/>
    <property type="project" value="UniProtKB-KW"/>
</dbReference>
<keyword evidence="8" id="KW-1185">Reference proteome</keyword>
<evidence type="ECO:0000256" key="5">
    <source>
        <dbReference type="SAM" id="MobiDB-lite"/>
    </source>
</evidence>
<evidence type="ECO:0000259" key="6">
    <source>
        <dbReference type="PROSITE" id="PS50178"/>
    </source>
</evidence>
<dbReference type="GO" id="GO:0016197">
    <property type="term" value="P:endosomal transport"/>
    <property type="evidence" value="ECO:0007669"/>
    <property type="project" value="TreeGrafter"/>
</dbReference>
<feature type="compositionally biased region" description="Basic and acidic residues" evidence="5">
    <location>
        <begin position="205"/>
        <end position="221"/>
    </location>
</feature>
<evidence type="ECO:0000256" key="2">
    <source>
        <dbReference type="ARBA" id="ARBA00022771"/>
    </source>
</evidence>
<feature type="compositionally biased region" description="Basic and acidic residues" evidence="5">
    <location>
        <begin position="188"/>
        <end position="197"/>
    </location>
</feature>
<dbReference type="Gene3D" id="3.30.40.10">
    <property type="entry name" value="Zinc/RING finger domain, C3HC4 (zinc finger)"/>
    <property type="match status" value="1"/>
</dbReference>
<reference evidence="7 8" key="2">
    <citation type="submission" date="2018-11" db="EMBL/GenBank/DDBJ databases">
        <authorList>
            <consortium name="Pathogen Informatics"/>
        </authorList>
    </citation>
    <scope>NUCLEOTIDE SEQUENCE [LARGE SCALE GENOMIC DNA]</scope>
</reference>
<keyword evidence="1" id="KW-0479">Metal-binding</keyword>
<dbReference type="SMART" id="SM00064">
    <property type="entry name" value="FYVE"/>
    <property type="match status" value="1"/>
</dbReference>
<evidence type="ECO:0000256" key="3">
    <source>
        <dbReference type="ARBA" id="ARBA00022833"/>
    </source>
</evidence>
<organism evidence="9">
    <name type="scientific">Thelazia callipaeda</name>
    <name type="common">Oriental eyeworm</name>
    <name type="synonym">Parasitic nematode</name>
    <dbReference type="NCBI Taxonomy" id="103827"/>
    <lineage>
        <taxon>Eukaryota</taxon>
        <taxon>Metazoa</taxon>
        <taxon>Ecdysozoa</taxon>
        <taxon>Nematoda</taxon>
        <taxon>Chromadorea</taxon>
        <taxon>Rhabditida</taxon>
        <taxon>Spirurina</taxon>
        <taxon>Spiruromorpha</taxon>
        <taxon>Thelazioidea</taxon>
        <taxon>Thelaziidae</taxon>
        <taxon>Thelazia</taxon>
    </lineage>
</organism>
<dbReference type="InterPro" id="IPR017455">
    <property type="entry name" value="Znf_FYVE-rel"/>
</dbReference>
<sequence>MCPALSKVDSDVVLTNGKYADMEQYLSRWDMDSVSSVVQEQMSEDSVGQISFITTKEEIIGTTEVRAEQAIDKSDSDTKIQSDLDFHTKIQASEKNIDEVVPNNGKSTKLRMADLFADVNPIYGAQHERAVNAKEDLSPDNVQQVMDECVSDGTVSIKHSSSSSCHPFTNTGSEENIESFSNSVTVRKSKDGNNAEIKEEEESKEMECSDDKLSSDYEKPSGKLEGTQAISVVLSTHDISQNSEFKYLTESERQLGKKQPVWIADKETLSCMICCVKFTVFIRRHHCRCCGRVLCANCTSQKATLLYTNNPKKEHRVCDPCFETLRRIEEYERKTSTSETAIVNDSLNSSDVHQETSRITKPVLKLKTRSENAVMSNDNQNASMGIGGHGNASVKRTVTFLDGLHPGDISNDETQTLTADLSPAKPKKHGSRKQHVSRRLQQLQIAEESACFLPQISCKINDKPVTDDVQQRVEGRLYLRSTEGKIIECSDIKEQIALLRNFNPLEVLIFRNLWCIIKLCKCEFFTVWIFKFFLFFVMSEINFLFALLTDDIITTDQNKTVMCIVSRGMTFVGLDEIFLAYYCDEDLKELPIYHLWRIYEIYENALSPQNESSDEELGIRPAHFRVPALNHTILFSNMKEPISRDILLFRPSTQVFDNLLIPSSPFLVAVFIHQSETIWANVIPQRLLIRIGLQLKFYPTPVINDFNRKPVYNSSFDTSVLKMFNDFRNWRFQMPFIPSSTLIIQNDCECILSIPNWALDKIAMLINKNRNMIAWALDFNADADSYLVCKQSDSGSFESQVFTHGIVSRKVIGASFVIIDGALKAGGEPFIVNVLEDGVAMRFRSDVMESLIETLLVEKGFELKSTTMKISIKWSSCYIQRHDCDLVSPIDGFSLIGCYEYGLKKSRVLGSFYPIPNQVGWSLRLVSVYNIDKGRFAQRVQSKVFSVSEQVTARIAVTLVPFVDDLIKHDLRYTFRSCDKIYLKRQNSAFIMFIHLKICLSEFSSYSNRLHFVDF</sequence>
<dbReference type="PANTHER" id="PTHR46319">
    <property type="entry name" value="ZINC FINGER FYVE DOMAIN-CONTAINING PROTEIN"/>
    <property type="match status" value="1"/>
</dbReference>
<name>A0A0N5CXC7_THECL</name>
<dbReference type="PANTHER" id="PTHR46319:SF3">
    <property type="entry name" value="ZINC FINGER FYVE DOMAIN-CONTAINING PROTEIN"/>
    <property type="match status" value="1"/>
</dbReference>
<keyword evidence="2 4" id="KW-0863">Zinc-finger</keyword>
<feature type="compositionally biased region" description="Polar residues" evidence="5">
    <location>
        <begin position="159"/>
        <end position="186"/>
    </location>
</feature>
<dbReference type="SMART" id="SM01421">
    <property type="entry name" value="DUF3480"/>
    <property type="match status" value="1"/>
</dbReference>
<accession>A0A0N5CXC7</accession>
<feature type="domain" description="FYVE-type" evidence="6">
    <location>
        <begin position="265"/>
        <end position="326"/>
    </location>
</feature>
<evidence type="ECO:0000313" key="8">
    <source>
        <dbReference type="Proteomes" id="UP000276776"/>
    </source>
</evidence>
<gene>
    <name evidence="7" type="ORF">TCLT_LOCUS5036</name>
</gene>
<dbReference type="InterPro" id="IPR013083">
    <property type="entry name" value="Znf_RING/FYVE/PHD"/>
</dbReference>
<dbReference type="InterPro" id="IPR022557">
    <property type="entry name" value="SARA-like_C"/>
</dbReference>
<dbReference type="OrthoDB" id="5872154at2759"/>
<reference evidence="9" key="1">
    <citation type="submission" date="2017-02" db="UniProtKB">
        <authorList>
            <consortium name="WormBaseParasite"/>
        </authorList>
    </citation>
    <scope>IDENTIFICATION</scope>
</reference>
<dbReference type="EMBL" id="UYYF01004317">
    <property type="protein sequence ID" value="VDN02237.1"/>
    <property type="molecule type" value="Genomic_DNA"/>
</dbReference>
<dbReference type="InterPro" id="IPR000306">
    <property type="entry name" value="Znf_FYVE"/>
</dbReference>
<evidence type="ECO:0000256" key="1">
    <source>
        <dbReference type="ARBA" id="ARBA00022723"/>
    </source>
</evidence>
<dbReference type="Pfam" id="PF01363">
    <property type="entry name" value="FYVE"/>
    <property type="match status" value="1"/>
</dbReference>
<proteinExistence type="predicted"/>
<keyword evidence="3" id="KW-0862">Zinc</keyword>
<dbReference type="InterPro" id="IPR011011">
    <property type="entry name" value="Znf_FYVE_PHD"/>
</dbReference>
<evidence type="ECO:0000256" key="4">
    <source>
        <dbReference type="PROSITE-ProRule" id="PRU00091"/>
    </source>
</evidence>
<dbReference type="Gene3D" id="3.30.1360.220">
    <property type="entry name" value="Domain of unknown function (DUF3480), N-terminal subdomain"/>
    <property type="match status" value="1"/>
</dbReference>
<dbReference type="WBParaSite" id="TCLT_0000504701-mRNA-1">
    <property type="protein sequence ID" value="TCLT_0000504701-mRNA-1"/>
    <property type="gene ID" value="TCLT_0000504701"/>
</dbReference>
<evidence type="ECO:0000313" key="9">
    <source>
        <dbReference type="WBParaSite" id="TCLT_0000504701-mRNA-1"/>
    </source>
</evidence>
<feature type="region of interest" description="Disordered" evidence="5">
    <location>
        <begin position="159"/>
        <end position="221"/>
    </location>
</feature>
<dbReference type="AlphaFoldDB" id="A0A0N5CXC7"/>
<dbReference type="STRING" id="103827.A0A0N5CXC7"/>
<dbReference type="PROSITE" id="PS50178">
    <property type="entry name" value="ZF_FYVE"/>
    <property type="match status" value="1"/>
</dbReference>